<name>A0A2S6CDW8_9PEZI</name>
<feature type="compositionally biased region" description="Low complexity" evidence="6">
    <location>
        <begin position="280"/>
        <end position="293"/>
    </location>
</feature>
<evidence type="ECO:0000256" key="1">
    <source>
        <dbReference type="ARBA" id="ARBA00022603"/>
    </source>
</evidence>
<dbReference type="InterPro" id="IPR014001">
    <property type="entry name" value="Helicase_ATP-bd"/>
</dbReference>
<dbReference type="SMART" id="SM00487">
    <property type="entry name" value="DEXDc"/>
    <property type="match status" value="1"/>
</dbReference>
<keyword evidence="1" id="KW-0489">Methyltransferase</keyword>
<feature type="compositionally biased region" description="Basic residues" evidence="6">
    <location>
        <begin position="30"/>
        <end position="39"/>
    </location>
</feature>
<dbReference type="Gene3D" id="3.40.50.150">
    <property type="entry name" value="Vaccinia Virus protein VP39"/>
    <property type="match status" value="1"/>
</dbReference>
<evidence type="ECO:0000259" key="7">
    <source>
        <dbReference type="PROSITE" id="PS51194"/>
    </source>
</evidence>
<dbReference type="Proteomes" id="UP000237631">
    <property type="component" value="Unassembled WGS sequence"/>
</dbReference>
<dbReference type="GO" id="GO:0008168">
    <property type="term" value="F:methyltransferase activity"/>
    <property type="evidence" value="ECO:0007669"/>
    <property type="project" value="UniProtKB-KW"/>
</dbReference>
<dbReference type="PANTHER" id="PTHR45626:SF26">
    <property type="entry name" value="FAMILY HELICASE, PUTATIVE (AFU_ORTHOLOGUE AFUA_2G09120)-RELATED"/>
    <property type="match status" value="1"/>
</dbReference>
<evidence type="ECO:0000256" key="6">
    <source>
        <dbReference type="SAM" id="MobiDB-lite"/>
    </source>
</evidence>
<feature type="domain" description="Helicase C-terminal" evidence="7">
    <location>
        <begin position="2012"/>
        <end position="2183"/>
    </location>
</feature>
<proteinExistence type="predicted"/>
<dbReference type="GO" id="GO:0006281">
    <property type="term" value="P:DNA repair"/>
    <property type="evidence" value="ECO:0007669"/>
    <property type="project" value="TreeGrafter"/>
</dbReference>
<dbReference type="OrthoDB" id="423221at2759"/>
<keyword evidence="9" id="KW-1185">Reference proteome</keyword>
<dbReference type="SUPFAM" id="SSF53335">
    <property type="entry name" value="S-adenosyl-L-methionine-dependent methyltransferases"/>
    <property type="match status" value="1"/>
</dbReference>
<dbReference type="GO" id="GO:0005524">
    <property type="term" value="F:ATP binding"/>
    <property type="evidence" value="ECO:0007669"/>
    <property type="project" value="UniProtKB-KW"/>
</dbReference>
<dbReference type="InterPro" id="IPR001525">
    <property type="entry name" value="C5_MeTfrase"/>
</dbReference>
<dbReference type="Pfam" id="PF00145">
    <property type="entry name" value="DNA_methylase"/>
    <property type="match status" value="1"/>
</dbReference>
<dbReference type="InterPro" id="IPR049730">
    <property type="entry name" value="SNF2/RAD54-like_C"/>
</dbReference>
<keyword evidence="2" id="KW-0808">Transferase</keyword>
<organism evidence="8 9">
    <name type="scientific">Cercospora berteroae</name>
    <dbReference type="NCBI Taxonomy" id="357750"/>
    <lineage>
        <taxon>Eukaryota</taxon>
        <taxon>Fungi</taxon>
        <taxon>Dikarya</taxon>
        <taxon>Ascomycota</taxon>
        <taxon>Pezizomycotina</taxon>
        <taxon>Dothideomycetes</taxon>
        <taxon>Dothideomycetidae</taxon>
        <taxon>Mycosphaerellales</taxon>
        <taxon>Mycosphaerellaceae</taxon>
        <taxon>Cercospora</taxon>
    </lineage>
</organism>
<evidence type="ECO:0000256" key="2">
    <source>
        <dbReference type="ARBA" id="ARBA00022679"/>
    </source>
</evidence>
<protein>
    <recommendedName>
        <fullName evidence="7">Helicase C-terminal domain-containing protein</fullName>
    </recommendedName>
</protein>
<evidence type="ECO:0000256" key="4">
    <source>
        <dbReference type="ARBA" id="ARBA00022801"/>
    </source>
</evidence>
<dbReference type="GO" id="GO:0005634">
    <property type="term" value="C:nucleus"/>
    <property type="evidence" value="ECO:0007669"/>
    <property type="project" value="TreeGrafter"/>
</dbReference>
<reference evidence="9" key="1">
    <citation type="journal article" date="2017" name="bioRxiv">
        <title>Conservation of a gene cluster reveals novel cercosporin biosynthetic mechanisms and extends production to the genus Colletotrichum.</title>
        <authorList>
            <person name="de Jonge R."/>
            <person name="Ebert M.K."/>
            <person name="Huitt-Roehl C.R."/>
            <person name="Pal P."/>
            <person name="Suttle J.C."/>
            <person name="Spanner R.E."/>
            <person name="Neubauer J.D."/>
            <person name="Jurick W.M.II."/>
            <person name="Stott K.A."/>
            <person name="Secor G.A."/>
            <person name="Thomma B.P.H.J."/>
            <person name="Van de Peer Y."/>
            <person name="Townsend C.A."/>
            <person name="Bolton M.D."/>
        </authorList>
    </citation>
    <scope>NUCLEOTIDE SEQUENCE [LARGE SCALE GENOMIC DNA]</scope>
    <source>
        <strain evidence="9">CBS538.71</strain>
    </source>
</reference>
<dbReference type="GO" id="GO:0032259">
    <property type="term" value="P:methylation"/>
    <property type="evidence" value="ECO:0007669"/>
    <property type="project" value="UniProtKB-KW"/>
</dbReference>
<dbReference type="InterPro" id="IPR001650">
    <property type="entry name" value="Helicase_C-like"/>
</dbReference>
<evidence type="ECO:0000313" key="9">
    <source>
        <dbReference type="Proteomes" id="UP000237631"/>
    </source>
</evidence>
<keyword evidence="5" id="KW-0067">ATP-binding</keyword>
<dbReference type="Gene3D" id="3.40.50.300">
    <property type="entry name" value="P-loop containing nucleotide triphosphate hydrolases"/>
    <property type="match status" value="2"/>
</dbReference>
<accession>A0A2S6CDW8</accession>
<dbReference type="PANTHER" id="PTHR45626">
    <property type="entry name" value="TRANSCRIPTION TERMINATION FACTOR 2-RELATED"/>
    <property type="match status" value="1"/>
</dbReference>
<dbReference type="GO" id="GO:0016787">
    <property type="term" value="F:hydrolase activity"/>
    <property type="evidence" value="ECO:0007669"/>
    <property type="project" value="UniProtKB-KW"/>
</dbReference>
<feature type="compositionally biased region" description="Basic and acidic residues" evidence="6">
    <location>
        <begin position="191"/>
        <end position="200"/>
    </location>
</feature>
<dbReference type="InterPro" id="IPR027417">
    <property type="entry name" value="P-loop_NTPase"/>
</dbReference>
<dbReference type="STRING" id="357750.A0A2S6CDW8"/>
<keyword evidence="3" id="KW-0547">Nucleotide-binding</keyword>
<evidence type="ECO:0000313" key="8">
    <source>
        <dbReference type="EMBL" id="PPJ57925.1"/>
    </source>
</evidence>
<dbReference type="Pfam" id="PF00176">
    <property type="entry name" value="SNF2-rel_dom"/>
    <property type="match status" value="1"/>
</dbReference>
<keyword evidence="4" id="KW-0378">Hydrolase</keyword>
<feature type="compositionally biased region" description="Basic residues" evidence="6">
    <location>
        <begin position="294"/>
        <end position="308"/>
    </location>
</feature>
<feature type="compositionally biased region" description="Polar residues" evidence="6">
    <location>
        <begin position="201"/>
        <end position="210"/>
    </location>
</feature>
<sequence>MGRQKRRAASAIDLTGSEDDEDTILVAAAPRKKQKRAHSTRVIYLTSDEENGYPSPPKSKTSSVAPREVFRELSAKEFQEKVKGPKAWVKGGVVWRPADQTLKPKPASAPSKKQIKNKTPVADSGSIRSYFSRSTDKTALHVAVKKISTTATAFAPRSNVSHHSAPDLTRSKDKPVRHSARNAFSLIMQQRDSHSEDELQHVSQTAGSLSSRKRRAKPERKAWQENADDSDFEADSSSGSEVMSENHESSAESSEQSEHTEEDEPKVQKASKKPMQSVPRVAVASNASNASKAAKGKAKAGGQGRKKAQNMANLTRAEHGQGTGLLPSLPPLSDTREIFEDIVNKALSMGLSKALDDLPGPLRVATMCSGTESPLLGLELFQECLGSKKLEVEHLFSAEIVPFKQAYIERNFRPPIIFRDITELTSVVNDETPQATTAYGSKVPVPKDVDLLIAGTSCVDYSRLNSHQKTIDQGGESGDTYSAVLAYCTAFRPSIVLLENVLGAPWDRMLEDYQKIGYETGGALVDTKRYYLPQTRQRGYMVCFDQHGGSSLAGAGKRWRDLMADFSRPASSPASSFLLPASLAASQRHVKDDEQRTREVDWTRCELRHTQLRHDLRLGNERPVTHWSESGSLLVPEGGDPAWYARMVERVWDLLDISVLRKALPSHGFYDARYKTRIWDVSQNVDFQKDSGAFGIIGCITPTMIPFLSDAGRVLTPEEMLRLQGLPLDKISFTTEAPANIQDLAGNAMSTTVVGPAILAALIAGHRAIQRLKDTQKVGRPGAPQHQTSMVAKQMEHVTESDTARSLDLKQLLLKADQATRRCICEAAGKLSARPIQRCCCCGHTACLTCAGNPEHDYLQDPAVSKNRIAPNDFEAFLRQTLPICLNFCSHSAWQGLDLGTHYKDKVDAIGQQFYFRSIRQTNCWTVTYTGDGGHLDLVLFSGSAEWRLFADMPKVLSCDSPQRTELELPIAIGEIRNNFFGDQWTLRVPEVKHLRLSIEESGSRKASWWARNGMLDFTDHTVPEYLDIRVQDDDLAVVNGRYQHLPLCGNASDSLFKQTEGSCYDASKPLFLFLDPTRTGDPDKDSFVFSRNIERIDYHEQRLIVARIAADWRPWSRPDRKRAKPMLIASDSFKTRSQCSLTATNARLKMLRLKAVDTVMGQTNCLQPVQLLRAVHADSLSSSHGDLTSTTAQSKFLSRHQWVLEAMGRCLPSEDWRPILSSSRQCGHCAPAPPQVRWAIQTGGEVSPYEDVPSAAEYEQAMKKRPTPVTLAVSSHTEAGFEVSLGVNMATLAHRAGARLPSEATDVRFSWRLLSRPDCTPFVFKKFYLTSNENTAAFDGNSELSIDLFHQQKQSLAWMIQQEHGIRFALEESEEFLLSETGWLAQVQARGSVTVRGGICADHPGFGKTITSLALIQTQAKLLKGTIADLETRAPEGLYSTAATLIICPASLVQQWVDEIRDKTGSLTGVIAIQTPVQLAKHTIQKFREARIIVVNRDVLTHEAYIDRLASFAAVPGPVATKGRALVEWRAHAVCQIPEHLAILERDGFANLRSHIKSKYHENMTSEEFQAAVPSRRHRGQGYVDNKKKKLSATQITQQAAPTSIDTSTINHPLLEMFFFNRLIVDEFHDYAPKVYAATFALKADKRWGLSGTPAIEDFYQVAQMAQLLGLDLPIGSMDAAVMKNSSRQALQKDMSSFEQFDSMWRQLPSPTKYRSIHALHQRFLTTFARQNIGDFGKMDYSDHLVLVELDVEHRLLYTELSQHLNTLQMRIKATGKSKATDRNRRLNEAVSTSTTAEEALSKAAAFVDQTSEDDFSILDDLMESCSRHIATLRDEIQIVAYQARNKEPERYQKWKSQMLDEGGLPDSLTVSEVVDLIKSASAKAHKKDGKVSEEDAVTHKLSTLCARLLMERRSLRYLAAAKQLQDDARAQIKANRCENPACENRQLSKYALSAVCGHLICKGCHEQNKHHAATNCPAQGCSNPVQAHHLLWTSKIGNLERTKPSAYGAKLEAAVDLLKGIQAKDEQAILFVQFEQQLQQVDTALKYCGISRIVVHSANDAGGHLKAFRDSANTNNKKTVIVLNAADETAAGSNLQNANHVIFLGPLLQRTQYKYDSTMAQAIGRVRRFGQERPIHVYRIVALDTIDVDILEHRERRTDALVEQGQKKIEPPARLTELDTRSRKTPERTQLVRENGHFSLRPQSWLIDCGAGLDAGETEKVKGKSRVLGWEDFSSLVKFSTKYTEDDE</sequence>
<dbReference type="EMBL" id="PNEN01000484">
    <property type="protein sequence ID" value="PPJ57925.1"/>
    <property type="molecule type" value="Genomic_DNA"/>
</dbReference>
<comment type="caution">
    <text evidence="8">The sequence shown here is derived from an EMBL/GenBank/DDBJ whole genome shotgun (WGS) entry which is preliminary data.</text>
</comment>
<gene>
    <name evidence="8" type="ORF">CBER1_09708</name>
</gene>
<dbReference type="InterPro" id="IPR029063">
    <property type="entry name" value="SAM-dependent_MTases_sf"/>
</dbReference>
<dbReference type="SUPFAM" id="SSF52540">
    <property type="entry name" value="P-loop containing nucleoside triphosphate hydrolases"/>
    <property type="match status" value="2"/>
</dbReference>
<dbReference type="PROSITE" id="PS51194">
    <property type="entry name" value="HELICASE_CTER"/>
    <property type="match status" value="1"/>
</dbReference>
<feature type="region of interest" description="Disordered" evidence="6">
    <location>
        <begin position="152"/>
        <end position="309"/>
    </location>
</feature>
<feature type="compositionally biased region" description="Low complexity" evidence="6">
    <location>
        <begin position="103"/>
        <end position="112"/>
    </location>
</feature>
<dbReference type="GO" id="GO:0008094">
    <property type="term" value="F:ATP-dependent activity, acting on DNA"/>
    <property type="evidence" value="ECO:0007669"/>
    <property type="project" value="TreeGrafter"/>
</dbReference>
<evidence type="ECO:0000256" key="5">
    <source>
        <dbReference type="ARBA" id="ARBA00022840"/>
    </source>
</evidence>
<feature type="region of interest" description="Disordered" evidence="6">
    <location>
        <begin position="30"/>
        <end position="66"/>
    </location>
</feature>
<dbReference type="Pfam" id="PF00271">
    <property type="entry name" value="Helicase_C"/>
    <property type="match status" value="1"/>
</dbReference>
<dbReference type="InterPro" id="IPR000330">
    <property type="entry name" value="SNF2_N"/>
</dbReference>
<feature type="region of interest" description="Disordered" evidence="6">
    <location>
        <begin position="99"/>
        <end position="126"/>
    </location>
</feature>
<dbReference type="CDD" id="cd18793">
    <property type="entry name" value="SF2_C_SNF"/>
    <property type="match status" value="1"/>
</dbReference>
<feature type="compositionally biased region" description="Polar residues" evidence="6">
    <location>
        <begin position="152"/>
        <end position="162"/>
    </location>
</feature>
<dbReference type="InterPro" id="IPR050628">
    <property type="entry name" value="SNF2_RAD54_helicase_TF"/>
</dbReference>
<evidence type="ECO:0000256" key="3">
    <source>
        <dbReference type="ARBA" id="ARBA00022741"/>
    </source>
</evidence>